<dbReference type="AlphaFoldDB" id="A0A0E3LVC8"/>
<sequence length="63" mass="7397">MTIYFPFSATIRKEENTYISICPEADIVCRGESIEEAVTNLKKEVEQFLEEELPRGFSRIVYY</sequence>
<organism evidence="1 2">
    <name type="scientific">Methanosarcina mazei LYC</name>
    <dbReference type="NCBI Taxonomy" id="1434114"/>
    <lineage>
        <taxon>Archaea</taxon>
        <taxon>Methanobacteriati</taxon>
        <taxon>Methanobacteriota</taxon>
        <taxon>Stenosarchaea group</taxon>
        <taxon>Methanomicrobia</taxon>
        <taxon>Methanosarcinales</taxon>
        <taxon>Methanosarcinaceae</taxon>
        <taxon>Methanosarcina</taxon>
    </lineage>
</organism>
<dbReference type="HOGENOM" id="CLU_114047_10_3_2"/>
<accession>A0A0E3LVC8</accession>
<reference evidence="1 2" key="1">
    <citation type="submission" date="2014-07" db="EMBL/GenBank/DDBJ databases">
        <title>Methanogenic archaea and the global carbon cycle.</title>
        <authorList>
            <person name="Henriksen J.R."/>
            <person name="Luke J."/>
            <person name="Reinhart S."/>
            <person name="Benedict M.N."/>
            <person name="Youngblut N.D."/>
            <person name="Metcalf M.E."/>
            <person name="Whitaker R.J."/>
            <person name="Metcalf W.W."/>
        </authorList>
    </citation>
    <scope>NUCLEOTIDE SEQUENCE [LARGE SCALE GENOMIC DNA]</scope>
    <source>
        <strain evidence="1 2">LYC</strain>
    </source>
</reference>
<dbReference type="RefSeq" id="WP_011032999.1">
    <property type="nucleotide sequence ID" value="NZ_CP009513.1"/>
</dbReference>
<gene>
    <name evidence="1" type="ORF">MSMAL_0253</name>
</gene>
<proteinExistence type="predicted"/>
<dbReference type="GeneID" id="24849857"/>
<evidence type="ECO:0000313" key="1">
    <source>
        <dbReference type="EMBL" id="AKB66796.1"/>
    </source>
</evidence>
<dbReference type="Proteomes" id="UP000033063">
    <property type="component" value="Chromosome"/>
</dbReference>
<name>A0A0E3LVC8_METMZ</name>
<dbReference type="EMBL" id="CP009513">
    <property type="protein sequence ID" value="AKB66796.1"/>
    <property type="molecule type" value="Genomic_DNA"/>
</dbReference>
<dbReference type="SUPFAM" id="SSF143100">
    <property type="entry name" value="TTHA1013/TTHA0281-like"/>
    <property type="match status" value="1"/>
</dbReference>
<dbReference type="Gene3D" id="3.30.160.250">
    <property type="match status" value="1"/>
</dbReference>
<evidence type="ECO:0008006" key="3">
    <source>
        <dbReference type="Google" id="ProtNLM"/>
    </source>
</evidence>
<evidence type="ECO:0000313" key="2">
    <source>
        <dbReference type="Proteomes" id="UP000033063"/>
    </source>
</evidence>
<protein>
    <recommendedName>
        <fullName evidence="3">HicB-like antitoxin of toxin-antitoxin system domain-containing protein</fullName>
    </recommendedName>
</protein>
<dbReference type="PATRIC" id="fig|1434114.4.peg.316"/>
<dbReference type="InterPro" id="IPR035069">
    <property type="entry name" value="TTHA1013/TTHA0281-like"/>
</dbReference>